<dbReference type="AlphaFoldDB" id="A0A0F9GDY7"/>
<name>A0A0F9GDY7_9ZZZZ</name>
<accession>A0A0F9GDY7</accession>
<comment type="caution">
    <text evidence="1">The sequence shown here is derived from an EMBL/GenBank/DDBJ whole genome shotgun (WGS) entry which is preliminary data.</text>
</comment>
<dbReference type="EMBL" id="LAZR01018270">
    <property type="protein sequence ID" value="KKL97024.1"/>
    <property type="molecule type" value="Genomic_DNA"/>
</dbReference>
<sequence>MSDDIKDLLEFGKIDVFYVVWQVRGKTYYLSDMSSDLQQINWTENRRKAFYL</sequence>
<proteinExistence type="predicted"/>
<gene>
    <name evidence="1" type="ORF">LCGC14_1838560</name>
</gene>
<evidence type="ECO:0000313" key="1">
    <source>
        <dbReference type="EMBL" id="KKL97024.1"/>
    </source>
</evidence>
<organism evidence="1">
    <name type="scientific">marine sediment metagenome</name>
    <dbReference type="NCBI Taxonomy" id="412755"/>
    <lineage>
        <taxon>unclassified sequences</taxon>
        <taxon>metagenomes</taxon>
        <taxon>ecological metagenomes</taxon>
    </lineage>
</organism>
<reference evidence="1" key="1">
    <citation type="journal article" date="2015" name="Nature">
        <title>Complex archaea that bridge the gap between prokaryotes and eukaryotes.</title>
        <authorList>
            <person name="Spang A."/>
            <person name="Saw J.H."/>
            <person name="Jorgensen S.L."/>
            <person name="Zaremba-Niedzwiedzka K."/>
            <person name="Martijn J."/>
            <person name="Lind A.E."/>
            <person name="van Eijk R."/>
            <person name="Schleper C."/>
            <person name="Guy L."/>
            <person name="Ettema T.J."/>
        </authorList>
    </citation>
    <scope>NUCLEOTIDE SEQUENCE</scope>
</reference>
<protein>
    <submittedName>
        <fullName evidence="1">Uncharacterized protein</fullName>
    </submittedName>
</protein>